<feature type="domain" description="J" evidence="2">
    <location>
        <begin position="103"/>
        <end position="157"/>
    </location>
</feature>
<dbReference type="SMART" id="SM00271">
    <property type="entry name" value="DnaJ"/>
    <property type="match status" value="1"/>
</dbReference>
<gene>
    <name evidence="3" type="ORF">NJU99_04915</name>
</gene>
<accession>A0ABY5E713</accession>
<protein>
    <submittedName>
        <fullName evidence="3">DnaJ domain-containing protein</fullName>
    </submittedName>
</protein>
<dbReference type="InterPro" id="IPR036869">
    <property type="entry name" value="J_dom_sf"/>
</dbReference>
<dbReference type="EMBL" id="CP100595">
    <property type="protein sequence ID" value="UTJ07437.1"/>
    <property type="molecule type" value="Genomic_DNA"/>
</dbReference>
<organism evidence="3 4">
    <name type="scientific">Arcobacter roscoffensis</name>
    <dbReference type="NCBI Taxonomy" id="2961520"/>
    <lineage>
        <taxon>Bacteria</taxon>
        <taxon>Pseudomonadati</taxon>
        <taxon>Campylobacterota</taxon>
        <taxon>Epsilonproteobacteria</taxon>
        <taxon>Campylobacterales</taxon>
        <taxon>Arcobacteraceae</taxon>
        <taxon>Arcobacter</taxon>
    </lineage>
</organism>
<dbReference type="CDD" id="cd06257">
    <property type="entry name" value="DnaJ"/>
    <property type="match status" value="1"/>
</dbReference>
<feature type="transmembrane region" description="Helical" evidence="1">
    <location>
        <begin position="32"/>
        <end position="50"/>
    </location>
</feature>
<keyword evidence="1" id="KW-1133">Transmembrane helix</keyword>
<evidence type="ECO:0000256" key="1">
    <source>
        <dbReference type="SAM" id="Phobius"/>
    </source>
</evidence>
<name>A0ABY5E713_9BACT</name>
<keyword evidence="1" id="KW-0812">Transmembrane</keyword>
<dbReference type="RefSeq" id="WP_254577611.1">
    <property type="nucleotide sequence ID" value="NZ_CP100595.1"/>
</dbReference>
<keyword evidence="4" id="KW-1185">Reference proteome</keyword>
<evidence type="ECO:0000313" key="4">
    <source>
        <dbReference type="Proteomes" id="UP001060012"/>
    </source>
</evidence>
<evidence type="ECO:0000259" key="2">
    <source>
        <dbReference type="PROSITE" id="PS50076"/>
    </source>
</evidence>
<dbReference type="Pfam" id="PF00226">
    <property type="entry name" value="DnaJ"/>
    <property type="match status" value="1"/>
</dbReference>
<dbReference type="Gene3D" id="1.10.287.110">
    <property type="entry name" value="DnaJ domain"/>
    <property type="match status" value="1"/>
</dbReference>
<proteinExistence type="predicted"/>
<dbReference type="InterPro" id="IPR001623">
    <property type="entry name" value="DnaJ_domain"/>
</dbReference>
<feature type="transmembrane region" description="Helical" evidence="1">
    <location>
        <begin position="7"/>
        <end position="26"/>
    </location>
</feature>
<dbReference type="PROSITE" id="PS50076">
    <property type="entry name" value="DNAJ_2"/>
    <property type="match status" value="1"/>
</dbReference>
<sequence length="157" mass="18610">MNNTAIYIFNRIVRLAIIFFILYLIFTNFGTFLMIIGIIFILGFIAIYNLKKKIKTNGFHFKFNGQEFSQGNNANFNFNDFQNFNSNDFQNFANQPRYNEIQQAKDFFGFTGEPTKEEIKKRYKELARKYHPDINGGDDTKMKELNHFRDILIKTVK</sequence>
<reference evidence="3" key="1">
    <citation type="submission" date="2022-07" db="EMBL/GenBank/DDBJ databases">
        <title>Arcobacter roscoffensis sp. nov., a marine bacterium isolated from coastal seawater collected from Roscoff, France.</title>
        <authorList>
            <person name="Pascual J."/>
            <person name="Lepeaux C."/>
            <person name="Methner A."/>
            <person name="Overmann J."/>
        </authorList>
    </citation>
    <scope>NUCLEOTIDE SEQUENCE</scope>
    <source>
        <strain evidence="3">ARW1-2F2</strain>
    </source>
</reference>
<keyword evidence="1" id="KW-0472">Membrane</keyword>
<dbReference type="SUPFAM" id="SSF46565">
    <property type="entry name" value="Chaperone J-domain"/>
    <property type="match status" value="1"/>
</dbReference>
<dbReference type="Proteomes" id="UP001060012">
    <property type="component" value="Chromosome"/>
</dbReference>
<evidence type="ECO:0000313" key="3">
    <source>
        <dbReference type="EMBL" id="UTJ07437.1"/>
    </source>
</evidence>
<dbReference type="PRINTS" id="PR00625">
    <property type="entry name" value="JDOMAIN"/>
</dbReference>